<dbReference type="AlphaFoldDB" id="A0A7X6DUI5"/>
<dbReference type="RefSeq" id="WP_168063622.1">
    <property type="nucleotide sequence ID" value="NZ_VTOW01000009.1"/>
</dbReference>
<dbReference type="InterPro" id="IPR013389">
    <property type="entry name" value="CRISPR-assoc_prot_Cas8b"/>
</dbReference>
<dbReference type="Proteomes" id="UP000534783">
    <property type="component" value="Unassembled WGS sequence"/>
</dbReference>
<gene>
    <name evidence="1" type="ORF">MNODULE_23180</name>
</gene>
<proteinExistence type="predicted"/>
<reference evidence="1 2" key="1">
    <citation type="journal article" date="2020" name="Nature">
        <title>Bacterial chemolithoautotrophy via manganese oxidation.</title>
        <authorList>
            <person name="Yu H."/>
            <person name="Leadbetter J.R."/>
        </authorList>
    </citation>
    <scope>NUCLEOTIDE SEQUENCE [LARGE SCALE GENOMIC DNA]</scope>
    <source>
        <strain evidence="1 2">Mn-1</strain>
    </source>
</reference>
<evidence type="ECO:0008006" key="3">
    <source>
        <dbReference type="Google" id="ProtNLM"/>
    </source>
</evidence>
<comment type="caution">
    <text evidence="1">The sequence shown here is derived from an EMBL/GenBank/DDBJ whole genome shotgun (WGS) entry which is preliminary data.</text>
</comment>
<organism evidence="1 2">
    <name type="scientific">Candidatus Manganitrophus noduliformans</name>
    <dbReference type="NCBI Taxonomy" id="2606439"/>
    <lineage>
        <taxon>Bacteria</taxon>
        <taxon>Pseudomonadati</taxon>
        <taxon>Nitrospirota</taxon>
        <taxon>Nitrospiria</taxon>
        <taxon>Candidatus Troglogloeales</taxon>
        <taxon>Candidatus Manganitrophaceae</taxon>
        <taxon>Candidatus Manganitrophus</taxon>
    </lineage>
</organism>
<evidence type="ECO:0000313" key="1">
    <source>
        <dbReference type="EMBL" id="NKE73663.1"/>
    </source>
</evidence>
<accession>A0A7X6DUI5</accession>
<dbReference type="Pfam" id="PF09484">
    <property type="entry name" value="Cas_TM1802"/>
    <property type="match status" value="1"/>
</dbReference>
<keyword evidence="2" id="KW-1185">Reference proteome</keyword>
<protein>
    <recommendedName>
        <fullName evidence="3">CRISPR-associated protein</fullName>
    </recommendedName>
</protein>
<name>A0A7X6DUI5_9BACT</name>
<evidence type="ECO:0000313" key="2">
    <source>
        <dbReference type="Proteomes" id="UP000534783"/>
    </source>
</evidence>
<sequence length="686" mass="78288">MSLESAYLLGEKTGDIRETLRQKGWDKYPIIILKIDNTFKFIGIEQKSPGTVDVLPTRIEGQADPYLPSLVAKEKLRLNKKDTDEKKKENIQKFRQGILRKLEKLNRSAERMRNSQTNGIIEFGNAVSEIFKAETEKKKIAEAITKYAEGIATHNSEGINGLLLCVSVDGKHAENVPEVDAYLQNADQKESREHAGRKVAGQGRCAWCGKNSSLSSRMNYWKPGNVDNLFSAPYGRKEDTYKVIPICPGCHDRLRAGKAILDKFTSRPLGGNVRVIHAPRVLHGSIQRNLRDDLQEFWKLLREDILKFVQIGASQLSRRGEKVLSLRGASTNIDDLADMLEGECLTFDVIWLRAEKSSETILARGYDVVPTWLLRLAEITDLVNNKNRNPQWSAFAGLCERKFVLEGKHFWSLFPPHNKGKEAKKTKTKPLKVITLPWLVAAEVLEKRVRPFHEYLPDFFIGVDAYWCSAEEKERKRVFVKKGAEKTKIFEWMSLWHKFSFYVHLLRKETEIMEHVIMKNESGGSIDEVSSETNNLPLEEKYPRKVISAAVREADEAKVYKTRTEKGVFLAGIALGILAIYQDEDDKTMRVLDYPGDYRLGETEYKEFMLRFGEKLKDYLYVKDFKVNKGDIILGILSASTERTIGGFENFTPQIIGFALLSGVLRANHYYYMPGDKTKQKKGVKS</sequence>
<dbReference type="EMBL" id="VTOW01000009">
    <property type="protein sequence ID" value="NKE73663.1"/>
    <property type="molecule type" value="Genomic_DNA"/>
</dbReference>